<evidence type="ECO:0000256" key="1">
    <source>
        <dbReference type="ARBA" id="ARBA00002901"/>
    </source>
</evidence>
<dbReference type="Gene3D" id="2.170.190.11">
    <property type="entry name" value="Molybdopterin biosynthesis moea protein, domain 3"/>
    <property type="match status" value="1"/>
</dbReference>
<dbReference type="NCBIfam" id="NF045515">
    <property type="entry name" value="Glp_gephyrin"/>
    <property type="match status" value="1"/>
</dbReference>
<keyword evidence="10" id="KW-1185">Reference proteome</keyword>
<dbReference type="Pfam" id="PF00994">
    <property type="entry name" value="MoCF_biosynth"/>
    <property type="match status" value="1"/>
</dbReference>
<feature type="region of interest" description="Disordered" evidence="7">
    <location>
        <begin position="129"/>
        <end position="149"/>
    </location>
</feature>
<reference evidence="9 10" key="1">
    <citation type="submission" date="2023-09" db="EMBL/GenBank/DDBJ databases">
        <authorList>
            <person name="Rey-Velasco X."/>
        </authorList>
    </citation>
    <scope>NUCLEOTIDE SEQUENCE [LARGE SCALE GENOMIC DNA]</scope>
    <source>
        <strain evidence="9 10">P385</strain>
    </source>
</reference>
<keyword evidence="4 6" id="KW-0501">Molybdenum cofactor biosynthesis</keyword>
<dbReference type="InterPro" id="IPR005111">
    <property type="entry name" value="MoeA_C_domain_IV"/>
</dbReference>
<evidence type="ECO:0000259" key="8">
    <source>
        <dbReference type="SMART" id="SM00852"/>
    </source>
</evidence>
<dbReference type="Proteomes" id="UP001259982">
    <property type="component" value="Unassembled WGS sequence"/>
</dbReference>
<evidence type="ECO:0000256" key="6">
    <source>
        <dbReference type="RuleBase" id="RU365090"/>
    </source>
</evidence>
<keyword evidence="6" id="KW-0460">Magnesium</keyword>
<keyword evidence="6" id="KW-0479">Metal-binding</keyword>
<evidence type="ECO:0000313" key="10">
    <source>
        <dbReference type="Proteomes" id="UP001259982"/>
    </source>
</evidence>
<dbReference type="InterPro" id="IPR005110">
    <property type="entry name" value="MoeA_linker/N"/>
</dbReference>
<comment type="catalytic activity">
    <reaction evidence="5">
        <text>adenylyl-molybdopterin + molybdate = Mo-molybdopterin + AMP + H(+)</text>
        <dbReference type="Rhea" id="RHEA:35047"/>
        <dbReference type="ChEBI" id="CHEBI:15378"/>
        <dbReference type="ChEBI" id="CHEBI:36264"/>
        <dbReference type="ChEBI" id="CHEBI:62727"/>
        <dbReference type="ChEBI" id="CHEBI:71302"/>
        <dbReference type="ChEBI" id="CHEBI:456215"/>
        <dbReference type="EC" id="2.10.1.1"/>
    </reaction>
</comment>
<evidence type="ECO:0000256" key="3">
    <source>
        <dbReference type="ARBA" id="ARBA00010763"/>
    </source>
</evidence>
<comment type="cofactor">
    <cofactor evidence="6">
        <name>Mg(2+)</name>
        <dbReference type="ChEBI" id="CHEBI:18420"/>
    </cofactor>
</comment>
<protein>
    <recommendedName>
        <fullName evidence="6">Molybdopterin molybdenumtransferase</fullName>
        <ecNumber evidence="6">2.10.1.1</ecNumber>
    </recommendedName>
</protein>
<dbReference type="PANTHER" id="PTHR10192:SF5">
    <property type="entry name" value="GEPHYRIN"/>
    <property type="match status" value="1"/>
</dbReference>
<dbReference type="InterPro" id="IPR036135">
    <property type="entry name" value="MoeA_linker/N_sf"/>
</dbReference>
<dbReference type="RefSeq" id="WP_311657604.1">
    <property type="nucleotide sequence ID" value="NZ_JAVRHY010000003.1"/>
</dbReference>
<dbReference type="InterPro" id="IPR008284">
    <property type="entry name" value="MoCF_biosynth_CS"/>
</dbReference>
<dbReference type="InterPro" id="IPR036425">
    <property type="entry name" value="MoaB/Mog-like_dom_sf"/>
</dbReference>
<dbReference type="Gene3D" id="3.90.105.10">
    <property type="entry name" value="Molybdopterin biosynthesis moea protein, domain 2"/>
    <property type="match status" value="1"/>
</dbReference>
<dbReference type="Pfam" id="PF03453">
    <property type="entry name" value="MoeA_N"/>
    <property type="match status" value="1"/>
</dbReference>
<evidence type="ECO:0000256" key="2">
    <source>
        <dbReference type="ARBA" id="ARBA00005046"/>
    </source>
</evidence>
<proteinExistence type="inferred from homology"/>
<dbReference type="Pfam" id="PF03454">
    <property type="entry name" value="MoeA_C"/>
    <property type="match status" value="1"/>
</dbReference>
<dbReference type="InterPro" id="IPR001453">
    <property type="entry name" value="MoaB/Mog_dom"/>
</dbReference>
<dbReference type="InterPro" id="IPR036688">
    <property type="entry name" value="MoeA_C_domain_IV_sf"/>
</dbReference>
<name>A0ABU3B5J8_9GAMM</name>
<evidence type="ECO:0000256" key="7">
    <source>
        <dbReference type="SAM" id="MobiDB-lite"/>
    </source>
</evidence>
<dbReference type="SUPFAM" id="SSF63867">
    <property type="entry name" value="MoeA C-terminal domain-like"/>
    <property type="match status" value="1"/>
</dbReference>
<comment type="function">
    <text evidence="1 6">Catalyzes the insertion of molybdate into adenylated molybdopterin with the concomitant release of AMP.</text>
</comment>
<organism evidence="9 10">
    <name type="scientific">Spectribacter acetivorans</name>
    <dbReference type="NCBI Taxonomy" id="3075603"/>
    <lineage>
        <taxon>Bacteria</taxon>
        <taxon>Pseudomonadati</taxon>
        <taxon>Pseudomonadota</taxon>
        <taxon>Gammaproteobacteria</taxon>
        <taxon>Salinisphaerales</taxon>
        <taxon>Salinisphaeraceae</taxon>
        <taxon>Spectribacter</taxon>
    </lineage>
</organism>
<feature type="domain" description="MoaB/Mog" evidence="8">
    <location>
        <begin position="184"/>
        <end position="321"/>
    </location>
</feature>
<dbReference type="CDD" id="cd00887">
    <property type="entry name" value="MoeA"/>
    <property type="match status" value="1"/>
</dbReference>
<evidence type="ECO:0000256" key="4">
    <source>
        <dbReference type="ARBA" id="ARBA00023150"/>
    </source>
</evidence>
<keyword evidence="6" id="KW-0500">Molybdenum</keyword>
<dbReference type="SUPFAM" id="SSF53218">
    <property type="entry name" value="Molybdenum cofactor biosynthesis proteins"/>
    <property type="match status" value="1"/>
</dbReference>
<evidence type="ECO:0000256" key="5">
    <source>
        <dbReference type="ARBA" id="ARBA00047317"/>
    </source>
</evidence>
<comment type="pathway">
    <text evidence="2 6">Cofactor biosynthesis; molybdopterin biosynthesis.</text>
</comment>
<evidence type="ECO:0000313" key="9">
    <source>
        <dbReference type="EMBL" id="MDT0617721.1"/>
    </source>
</evidence>
<dbReference type="NCBIfam" id="TIGR00177">
    <property type="entry name" value="molyb_syn"/>
    <property type="match status" value="1"/>
</dbReference>
<dbReference type="InterPro" id="IPR038987">
    <property type="entry name" value="MoeA-like"/>
</dbReference>
<dbReference type="EC" id="2.10.1.1" evidence="6"/>
<accession>A0ABU3B5J8</accession>
<keyword evidence="6" id="KW-0808">Transferase</keyword>
<dbReference type="Gene3D" id="3.40.980.10">
    <property type="entry name" value="MoaB/Mog-like domain"/>
    <property type="match status" value="1"/>
</dbReference>
<dbReference type="SMART" id="SM00852">
    <property type="entry name" value="MoCF_biosynth"/>
    <property type="match status" value="1"/>
</dbReference>
<dbReference type="EMBL" id="JAVRHY010000003">
    <property type="protein sequence ID" value="MDT0617721.1"/>
    <property type="molecule type" value="Genomic_DNA"/>
</dbReference>
<comment type="similarity">
    <text evidence="3 6">Belongs to the MoeA family.</text>
</comment>
<dbReference type="SUPFAM" id="SSF63882">
    <property type="entry name" value="MoeA N-terminal region -like"/>
    <property type="match status" value="1"/>
</dbReference>
<dbReference type="PANTHER" id="PTHR10192">
    <property type="entry name" value="MOLYBDOPTERIN BIOSYNTHESIS PROTEIN"/>
    <property type="match status" value="1"/>
</dbReference>
<gene>
    <name evidence="9" type="ORF">RM531_04480</name>
</gene>
<dbReference type="PROSITE" id="PS01079">
    <property type="entry name" value="MOCF_BIOSYNTHESIS_2"/>
    <property type="match status" value="1"/>
</dbReference>
<sequence length="421" mass="44514">MSDEPAAPTLALAQARARMLAGVMPIAERETLPLMQALGRVLAEPVTAQVDVPGHTNSAMDGFALRSADARGETSRLRLIGDSFAGHPFAGPVGPGECVRIMTGGVLPEGADAVVMQERTRREGDDVIVERPVDPGNSIRPAGEDLTRGQPVLDAGRRITPADMGMLASGGAAQVSVFRRPRVAFYSTGDELRPVGTPLKPGQIYDSNRYSLHALLSELGVELLDLGVVPDDPTALKTTLRRAAGECDAVVTSGGVSVGEADHVLDVLESVGDVGFWKVAMKPGKPLAFGRVDDALFFGLPGNPVSVVVTFLQLVRPALVRLAGSWPRPPLRMPARLAAPIRRNPGRLEFQRGRLAHDEAGATVAPLGHQGSGVLRSMSEADCFIVLPADCAELAAGDRVSVEPFAQPVWNGSADDWCEKE</sequence>
<comment type="caution">
    <text evidence="9">The sequence shown here is derived from an EMBL/GenBank/DDBJ whole genome shotgun (WGS) entry which is preliminary data.</text>
</comment>
<dbReference type="Gene3D" id="2.40.340.10">
    <property type="entry name" value="MoeA, C-terminal, domain IV"/>
    <property type="match status" value="1"/>
</dbReference>